<comment type="caution">
    <text evidence="1">The sequence shown here is derived from an EMBL/GenBank/DDBJ whole genome shotgun (WGS) entry which is preliminary data.</text>
</comment>
<dbReference type="Proteomes" id="UP001231649">
    <property type="component" value="Chromosome 5"/>
</dbReference>
<gene>
    <name evidence="1" type="ORF">PYW08_013801</name>
</gene>
<protein>
    <submittedName>
        <fullName evidence="1">Uncharacterized protein</fullName>
    </submittedName>
</protein>
<accession>A0ACC2R8B2</accession>
<reference evidence="1" key="1">
    <citation type="submission" date="2023-03" db="EMBL/GenBank/DDBJ databases">
        <title>Chromosome-level genomes of two armyworms, Mythimna separata and Mythimna loreyi, provide insights into the biosynthesis and reception of sex pheromones.</title>
        <authorList>
            <person name="Zhao H."/>
        </authorList>
    </citation>
    <scope>NUCLEOTIDE SEQUENCE</scope>
    <source>
        <strain evidence="1">BeijingLab</strain>
    </source>
</reference>
<evidence type="ECO:0000313" key="2">
    <source>
        <dbReference type="Proteomes" id="UP001231649"/>
    </source>
</evidence>
<organism evidence="1 2">
    <name type="scientific">Mythimna loreyi</name>
    <dbReference type="NCBI Taxonomy" id="667449"/>
    <lineage>
        <taxon>Eukaryota</taxon>
        <taxon>Metazoa</taxon>
        <taxon>Ecdysozoa</taxon>
        <taxon>Arthropoda</taxon>
        <taxon>Hexapoda</taxon>
        <taxon>Insecta</taxon>
        <taxon>Pterygota</taxon>
        <taxon>Neoptera</taxon>
        <taxon>Endopterygota</taxon>
        <taxon>Lepidoptera</taxon>
        <taxon>Glossata</taxon>
        <taxon>Ditrysia</taxon>
        <taxon>Noctuoidea</taxon>
        <taxon>Noctuidae</taxon>
        <taxon>Noctuinae</taxon>
        <taxon>Hadenini</taxon>
        <taxon>Mythimna</taxon>
    </lineage>
</organism>
<dbReference type="EMBL" id="CM056781">
    <property type="protein sequence ID" value="KAJ8734551.1"/>
    <property type="molecule type" value="Genomic_DNA"/>
</dbReference>
<evidence type="ECO:0000313" key="1">
    <source>
        <dbReference type="EMBL" id="KAJ8734551.1"/>
    </source>
</evidence>
<sequence>MPRVQRSPPAPQTITSKANITQSMSDSNIPRMILTDPSDDINITTRHNNKRPRTTGSPNSSPDGSPCCPPGTELEAFKKEIQAMLKNWKSDQEAYLTKICNEQTSSLNKLVADMIELKRQNQVIQKSNAEIEKSVSFISKQYDDIIKKVELLQKENQTYKDSILALETKLQDQQRLSRPSTIEIRNVPCVKDEAASDLSGITIKVGSIIDLQLQKSDFRDVYRLPGKPDTIRPIVVEFTSVELKNRLITASRNFNKTHKGDDCRLSTQSIGFAGEKRPIFISEHLPGSSRKLFFTAKEFAKLNKYDFCWSSNGNIFLRKATGEKQILVRSDQTLRDLEQLAHQ</sequence>
<proteinExistence type="predicted"/>
<keyword evidence="2" id="KW-1185">Reference proteome</keyword>
<name>A0ACC2R8B2_9NEOP</name>